<evidence type="ECO:0000256" key="1">
    <source>
        <dbReference type="ARBA" id="ARBA00022441"/>
    </source>
</evidence>
<keyword evidence="1" id="KW-0880">Kelch repeat</keyword>
<comment type="caution">
    <text evidence="3">The sequence shown here is derived from an EMBL/GenBank/DDBJ whole genome shotgun (WGS) entry which is preliminary data.</text>
</comment>
<dbReference type="InterPro" id="IPR011043">
    <property type="entry name" value="Gal_Oxase/kelch_b-propeller"/>
</dbReference>
<dbReference type="VEuPathDB" id="TriTrypDB:TCSYLVIO_001509"/>
<dbReference type="VEuPathDB" id="TriTrypDB:TCDM_00824"/>
<dbReference type="PANTHER" id="PTHR46093:SF18">
    <property type="entry name" value="FIBRONECTIN TYPE-III DOMAIN-CONTAINING PROTEIN"/>
    <property type="match status" value="1"/>
</dbReference>
<dbReference type="SUPFAM" id="SSF50965">
    <property type="entry name" value="Galactose oxidase, central domain"/>
    <property type="match status" value="1"/>
</dbReference>
<dbReference type="VEuPathDB" id="TriTrypDB:TcYC6_0081580"/>
<dbReference type="VEuPathDB" id="TriTrypDB:TcBrA4_0009020"/>
<reference evidence="3 4" key="1">
    <citation type="journal article" date="2018" name="Microb. Genom.">
        <title>Expanding an expanded genome: long-read sequencing of Trypanosoma cruzi.</title>
        <authorList>
            <person name="Berna L."/>
            <person name="Rodriguez M."/>
            <person name="Chiribao M.L."/>
            <person name="Parodi-Talice A."/>
            <person name="Pita S."/>
            <person name="Rijo G."/>
            <person name="Alvarez-Valin F."/>
            <person name="Robello C."/>
        </authorList>
    </citation>
    <scope>NUCLEOTIDE SEQUENCE [LARGE SCALE GENOMIC DNA]</scope>
    <source>
        <strain evidence="3 4">TCC</strain>
    </source>
</reference>
<dbReference type="VEuPathDB" id="TriTrypDB:BCY84_02254"/>
<organism evidence="3 4">
    <name type="scientific">Trypanosoma cruzi</name>
    <dbReference type="NCBI Taxonomy" id="5693"/>
    <lineage>
        <taxon>Eukaryota</taxon>
        <taxon>Discoba</taxon>
        <taxon>Euglenozoa</taxon>
        <taxon>Kinetoplastea</taxon>
        <taxon>Metakinetoplastina</taxon>
        <taxon>Trypanosomatida</taxon>
        <taxon>Trypanosomatidae</taxon>
        <taxon>Trypanosoma</taxon>
        <taxon>Schizotrypanum</taxon>
    </lineage>
</organism>
<sequence>MEADPVEDVVEGTSSLPAPCVRQGMIIPSSRLHCRRLNCSPHAECHGDRHAAGSERMDVESCCPVARYGHSLTEIQQDVLFLFGGVSQAKEYLNDAWILRLYDAEIKFFQLEVVGDVPSGRFGHSAHRMLDGRGVIIFGGSNNREAFNDLYFTSLSKWTKTLQAVFQRVDMHSPPPNSIRPVVGSSTWNFATTTTTTAAAAAANTTRETSSLGWPSPRRSHTLAPTAEGKAILFGGHGVVSFNDVWVLDENALQWKCVETRRTDLQGSLMEIPAPRYCHSAVVYPDPTSSADGRSDATVSRVTPRTTDAEMGRSLYVFGGVLFSPVSDNTLWELNLSTFVWRRVKVWGSVVPPPRFGHTACVLSHYMVVFGGTDKFQFGNTPGDCFMYNFCSCEWSLLSRDFSDNSIGIPVLSLQASEDETLETERTSQLNYTALSHLPAALRGCQSLFAERTLSFMPPGRRSHAAARSSRGKIIIFGGWDGNRIDGDCFQLILAPSTLREWSYDFLVGARRRRG</sequence>
<dbReference type="VEuPathDB" id="TriTrypDB:ECC02_003464"/>
<dbReference type="PANTHER" id="PTHR46093">
    <property type="entry name" value="ACYL-COA-BINDING DOMAIN-CONTAINING PROTEIN 5"/>
    <property type="match status" value="1"/>
</dbReference>
<accession>A0A2V2WQ99</accession>
<dbReference type="VEuPathDB" id="TriTrypDB:TcG_00728"/>
<dbReference type="VEuPathDB" id="TriTrypDB:TcCLB.505183.124"/>
<dbReference type="Pfam" id="PF24681">
    <property type="entry name" value="Kelch_KLHDC2_KLHL20_DRC7"/>
    <property type="match status" value="2"/>
</dbReference>
<dbReference type="InterPro" id="IPR015915">
    <property type="entry name" value="Kelch-typ_b-propeller"/>
</dbReference>
<name>A0A2V2WQ99_TRYCR</name>
<dbReference type="OMA" id="CTARNEC"/>
<evidence type="ECO:0000313" key="4">
    <source>
        <dbReference type="Proteomes" id="UP000246078"/>
    </source>
</evidence>
<dbReference type="Proteomes" id="UP000246078">
    <property type="component" value="Unassembled WGS sequence"/>
</dbReference>
<dbReference type="EMBL" id="PRFC01000069">
    <property type="protein sequence ID" value="PWV10415.1"/>
    <property type="molecule type" value="Genomic_DNA"/>
</dbReference>
<dbReference type="Gene3D" id="2.120.10.80">
    <property type="entry name" value="Kelch-type beta propeller"/>
    <property type="match status" value="3"/>
</dbReference>
<dbReference type="VEuPathDB" id="TriTrypDB:Tc_MARK_349"/>
<dbReference type="VEuPathDB" id="TriTrypDB:TcCLB.504125.120"/>
<dbReference type="SUPFAM" id="SSF117281">
    <property type="entry name" value="Kelch motif"/>
    <property type="match status" value="1"/>
</dbReference>
<keyword evidence="2" id="KW-0677">Repeat</keyword>
<dbReference type="VEuPathDB" id="TriTrypDB:TcCL_ESM11911"/>
<dbReference type="AlphaFoldDB" id="A0A2V2WQ99"/>
<gene>
    <name evidence="3" type="ORF">C3747_69g168</name>
</gene>
<protein>
    <submittedName>
        <fullName evidence="3">Uncharacterized protein</fullName>
    </submittedName>
</protein>
<evidence type="ECO:0000256" key="2">
    <source>
        <dbReference type="ARBA" id="ARBA00022737"/>
    </source>
</evidence>
<proteinExistence type="predicted"/>
<evidence type="ECO:0000313" key="3">
    <source>
        <dbReference type="EMBL" id="PWV10415.1"/>
    </source>
</evidence>
<dbReference type="OrthoDB" id="10251809at2759"/>
<dbReference type="VEuPathDB" id="TriTrypDB:C4B63_28g97"/>
<dbReference type="VEuPathDB" id="TriTrypDB:C3747_69g168"/>